<keyword evidence="2" id="KW-1185">Reference proteome</keyword>
<accession>A0A5P8K2A5</accession>
<organism evidence="1 2">
    <name type="scientific">Streptomyces phaeolivaceus</name>
    <dbReference type="NCBI Taxonomy" id="2653200"/>
    <lineage>
        <taxon>Bacteria</taxon>
        <taxon>Bacillati</taxon>
        <taxon>Actinomycetota</taxon>
        <taxon>Actinomycetes</taxon>
        <taxon>Kitasatosporales</taxon>
        <taxon>Streptomycetaceae</taxon>
        <taxon>Streptomyces</taxon>
    </lineage>
</organism>
<gene>
    <name evidence="1" type="ORF">F9278_15545</name>
</gene>
<proteinExistence type="predicted"/>
<name>A0A5P8K2A5_9ACTN</name>
<dbReference type="EMBL" id="CP045096">
    <property type="protein sequence ID" value="QFQ97385.1"/>
    <property type="molecule type" value="Genomic_DNA"/>
</dbReference>
<evidence type="ECO:0000313" key="1">
    <source>
        <dbReference type="EMBL" id="QFQ97385.1"/>
    </source>
</evidence>
<protein>
    <submittedName>
        <fullName evidence="1">Uncharacterized protein</fullName>
    </submittedName>
</protein>
<evidence type="ECO:0000313" key="2">
    <source>
        <dbReference type="Proteomes" id="UP000327294"/>
    </source>
</evidence>
<sequence length="114" mass="12360">MAAKYENNFTNSPVKHLYQNDGPVIHSSRAAEQVAALSEIHRALRDAVNANQLSAVQIRELEPSLTAIEEASRGTMDADAPAVRTAVQVAWDTAREVLAPVLTAATMLFFGLTR</sequence>
<dbReference type="KEGG" id="sphv:F9278_15545"/>
<dbReference type="Proteomes" id="UP000327294">
    <property type="component" value="Chromosome"/>
</dbReference>
<dbReference type="AlphaFoldDB" id="A0A5P8K2A5"/>
<dbReference type="RefSeq" id="WP_152168863.1">
    <property type="nucleotide sequence ID" value="NZ_CP045096.1"/>
</dbReference>
<reference evidence="1 2" key="1">
    <citation type="submission" date="2019-10" db="EMBL/GenBank/DDBJ databases">
        <title>Streptomyces sp. strain GY16 isolated from leaves of Broussonetia papyrifera.</title>
        <authorList>
            <person name="Mo P."/>
        </authorList>
    </citation>
    <scope>NUCLEOTIDE SEQUENCE [LARGE SCALE GENOMIC DNA]</scope>
    <source>
        <strain evidence="1 2">GY16</strain>
    </source>
</reference>